<dbReference type="InterPro" id="IPR035979">
    <property type="entry name" value="RBD_domain_sf"/>
</dbReference>
<organism evidence="4 5">
    <name type="scientific">Dendryphion nanum</name>
    <dbReference type="NCBI Taxonomy" id="256645"/>
    <lineage>
        <taxon>Eukaryota</taxon>
        <taxon>Fungi</taxon>
        <taxon>Dikarya</taxon>
        <taxon>Ascomycota</taxon>
        <taxon>Pezizomycotina</taxon>
        <taxon>Dothideomycetes</taxon>
        <taxon>Pleosporomycetidae</taxon>
        <taxon>Pleosporales</taxon>
        <taxon>Torulaceae</taxon>
        <taxon>Dendryphion</taxon>
    </lineage>
</organism>
<proteinExistence type="predicted"/>
<feature type="region of interest" description="Disordered" evidence="2">
    <location>
        <begin position="382"/>
        <end position="548"/>
    </location>
</feature>
<comment type="caution">
    <text evidence="4">The sequence shown here is derived from an EMBL/GenBank/DDBJ whole genome shotgun (WGS) entry which is preliminary data.</text>
</comment>
<dbReference type="SMART" id="SM00360">
    <property type="entry name" value="RRM"/>
    <property type="match status" value="1"/>
</dbReference>
<feature type="compositionally biased region" description="Basic and acidic residues" evidence="2">
    <location>
        <begin position="503"/>
        <end position="516"/>
    </location>
</feature>
<dbReference type="SUPFAM" id="SSF54928">
    <property type="entry name" value="RNA-binding domain, RBD"/>
    <property type="match status" value="1"/>
</dbReference>
<feature type="compositionally biased region" description="Low complexity" evidence="2">
    <location>
        <begin position="262"/>
        <end position="287"/>
    </location>
</feature>
<feature type="compositionally biased region" description="Low complexity" evidence="2">
    <location>
        <begin position="803"/>
        <end position="813"/>
    </location>
</feature>
<dbReference type="AlphaFoldDB" id="A0A9P9J1R2"/>
<dbReference type="EMBL" id="JAGMWT010000001">
    <property type="protein sequence ID" value="KAH7138214.1"/>
    <property type="molecule type" value="Genomic_DNA"/>
</dbReference>
<evidence type="ECO:0000256" key="1">
    <source>
        <dbReference type="PROSITE-ProRule" id="PRU00176"/>
    </source>
</evidence>
<dbReference type="Gene3D" id="3.30.70.330">
    <property type="match status" value="1"/>
</dbReference>
<dbReference type="InterPro" id="IPR052600">
    <property type="entry name" value="Nuc_rcpt_coact/corep"/>
</dbReference>
<reference evidence="4" key="1">
    <citation type="journal article" date="2021" name="Nat. Commun.">
        <title>Genetic determinants of endophytism in the Arabidopsis root mycobiome.</title>
        <authorList>
            <person name="Mesny F."/>
            <person name="Miyauchi S."/>
            <person name="Thiergart T."/>
            <person name="Pickel B."/>
            <person name="Atanasova L."/>
            <person name="Karlsson M."/>
            <person name="Huettel B."/>
            <person name="Barry K.W."/>
            <person name="Haridas S."/>
            <person name="Chen C."/>
            <person name="Bauer D."/>
            <person name="Andreopoulos W."/>
            <person name="Pangilinan J."/>
            <person name="LaButti K."/>
            <person name="Riley R."/>
            <person name="Lipzen A."/>
            <person name="Clum A."/>
            <person name="Drula E."/>
            <person name="Henrissat B."/>
            <person name="Kohler A."/>
            <person name="Grigoriev I.V."/>
            <person name="Martin F.M."/>
            <person name="Hacquard S."/>
        </authorList>
    </citation>
    <scope>NUCLEOTIDE SEQUENCE</scope>
    <source>
        <strain evidence="4">MPI-CAGE-CH-0243</strain>
    </source>
</reference>
<feature type="compositionally biased region" description="Polar residues" evidence="2">
    <location>
        <begin position="153"/>
        <end position="173"/>
    </location>
</feature>
<evidence type="ECO:0000256" key="2">
    <source>
        <dbReference type="SAM" id="MobiDB-lite"/>
    </source>
</evidence>
<feature type="compositionally biased region" description="Polar residues" evidence="2">
    <location>
        <begin position="189"/>
        <end position="207"/>
    </location>
</feature>
<gene>
    <name evidence="4" type="ORF">B0J11DRAFT_9345</name>
</gene>
<dbReference type="OrthoDB" id="10044938at2759"/>
<dbReference type="GO" id="GO:0003723">
    <property type="term" value="F:RNA binding"/>
    <property type="evidence" value="ECO:0007669"/>
    <property type="project" value="UniProtKB-UniRule"/>
</dbReference>
<keyword evidence="5" id="KW-1185">Reference proteome</keyword>
<dbReference type="Pfam" id="PF00076">
    <property type="entry name" value="RRM_1"/>
    <property type="match status" value="1"/>
</dbReference>
<keyword evidence="1" id="KW-0694">RNA-binding</keyword>
<name>A0A9P9J1R2_9PLEO</name>
<dbReference type="InterPro" id="IPR000504">
    <property type="entry name" value="RRM_dom"/>
</dbReference>
<feature type="domain" description="RRM" evidence="3">
    <location>
        <begin position="326"/>
        <end position="397"/>
    </location>
</feature>
<feature type="region of interest" description="Disordered" evidence="2">
    <location>
        <begin position="1"/>
        <end position="297"/>
    </location>
</feature>
<sequence length="832" mass="91357">MTSSPPSPPQEAEHIRGKTLTPESPKPVHYPSPSNIPILEKQMDPMFNEPPLNIGTPASFQSYPHPAHTPSAQSTTPYFTPDQRDPSAFHVQSAVAQGGLGAEPSQTSPYSSGFPSLAQDTSIHNFSQNQTQASSYSEAQSAPTLPYDPNSYAAHQSQTQAQPSTGNPYQPHSNAVDAINIQAILDHLSPSSNAIPSQSQGQHNVSSLPAAPNLPPRPPPQDNHNQNDDIRSYHPHSQKPTNSNFQSSGQLQPLSVRTGDVSSTSRTNPSPSTPGQGQPRSSDPRSVSPDEDRRWPPEVNRLYEDFLEEERKFVTNGQWDQFPMGSRLFIGNLPTEKVTKRDIFHRFYRHGQLAQISIKQAYGFVQFLESKSCYQALQAEQGQQVRGRKMHLEVSKPQRNTKKADNHNNSTNNNNNNNNNNNQNNNDRNNNDRHNNDRNNGARRRSRSPDYSRGGSGPQPRNVDRYTGGQNVISPRDRDNRRFRDDYHYPRSPSPQRGGRGARGRDRSRDRYDGRRRNSRSRSPRRNRSPSPRRDFDEDDLPLPHRAPNEVPDVQVLVVNAGLPSEFIRWVEDSFQKQGLEINVLILSPRLSEAAVVRRQIMEGVLAIVRLSTAMLANSKVHLQVFDRQDGADNVKFNEYVDLDPNTAAALVVHTKKTQAQVAKPAPAPPSNPYAPNYGLAPTGVPNYPSVPPAANQYAPTLPTNASLSSLISSLDSNSLSQLLGAMSKTTPTQALQSPVPGQMPDLARLLGSIPPPVQASAYGGVAPPTAPPAASSYANIFQNPSLAALLQGQPPAQPSPPTAQSTQTASQSRNGQPDMNEIMAQLAKYQG</sequence>
<evidence type="ECO:0000313" key="5">
    <source>
        <dbReference type="Proteomes" id="UP000700596"/>
    </source>
</evidence>
<feature type="compositionally biased region" description="Low complexity" evidence="2">
    <location>
        <begin position="407"/>
        <end position="428"/>
    </location>
</feature>
<feature type="compositionally biased region" description="Polar residues" evidence="2">
    <location>
        <begin position="238"/>
        <end position="255"/>
    </location>
</feature>
<feature type="compositionally biased region" description="Basic and acidic residues" evidence="2">
    <location>
        <begin position="390"/>
        <end position="406"/>
    </location>
</feature>
<feature type="compositionally biased region" description="Pro residues" evidence="2">
    <location>
        <begin position="212"/>
        <end position="221"/>
    </location>
</feature>
<evidence type="ECO:0000313" key="4">
    <source>
        <dbReference type="EMBL" id="KAH7138214.1"/>
    </source>
</evidence>
<dbReference type="PANTHER" id="PTHR23295:SF6">
    <property type="entry name" value="NEOSIN, ISOFORM A"/>
    <property type="match status" value="1"/>
</dbReference>
<feature type="compositionally biased region" description="Basic and acidic residues" evidence="2">
    <location>
        <begin position="475"/>
        <end position="489"/>
    </location>
</feature>
<feature type="compositionally biased region" description="Polar residues" evidence="2">
    <location>
        <begin position="104"/>
        <end position="143"/>
    </location>
</feature>
<evidence type="ECO:0000259" key="3">
    <source>
        <dbReference type="PROSITE" id="PS50102"/>
    </source>
</evidence>
<dbReference type="Proteomes" id="UP000700596">
    <property type="component" value="Unassembled WGS sequence"/>
</dbReference>
<feature type="compositionally biased region" description="Basic residues" evidence="2">
    <location>
        <begin position="517"/>
        <end position="528"/>
    </location>
</feature>
<protein>
    <recommendedName>
        <fullName evidence="3">RRM domain-containing protein</fullName>
    </recommendedName>
</protein>
<feature type="region of interest" description="Disordered" evidence="2">
    <location>
        <begin position="787"/>
        <end position="832"/>
    </location>
</feature>
<dbReference type="PROSITE" id="PS50102">
    <property type="entry name" value="RRM"/>
    <property type="match status" value="1"/>
</dbReference>
<accession>A0A9P9J1R2</accession>
<feature type="compositionally biased region" description="Basic and acidic residues" evidence="2">
    <location>
        <begin position="288"/>
        <end position="297"/>
    </location>
</feature>
<dbReference type="InterPro" id="IPR012677">
    <property type="entry name" value="Nucleotide-bd_a/b_plait_sf"/>
</dbReference>
<dbReference type="PANTHER" id="PTHR23295">
    <property type="entry name" value="NUCLEAR RECEPTOR COACTIVATOR 5-RELATED"/>
    <property type="match status" value="1"/>
</dbReference>